<evidence type="ECO:0000313" key="1">
    <source>
        <dbReference type="EMBL" id="OMJ65159.1"/>
    </source>
</evidence>
<comment type="caution">
    <text evidence="1">The sequence shown here is derived from an EMBL/GenBank/DDBJ whole genome shotgun (WGS) entry which is preliminary data.</text>
</comment>
<proteinExistence type="predicted"/>
<evidence type="ECO:0000313" key="2">
    <source>
        <dbReference type="Proteomes" id="UP000187209"/>
    </source>
</evidence>
<protein>
    <submittedName>
        <fullName evidence="1">Uncharacterized protein</fullName>
    </submittedName>
</protein>
<dbReference type="EMBL" id="MPUH01002393">
    <property type="protein sequence ID" value="OMJ65159.1"/>
    <property type="molecule type" value="Genomic_DNA"/>
</dbReference>
<dbReference type="Proteomes" id="UP000187209">
    <property type="component" value="Unassembled WGS sequence"/>
</dbReference>
<sequence length="199" mass="22549">MSVYNGFSTRAQETKYGQLCEMLVGLLSTRILKMLKGEKSDNSQFTKQLTSIYTKMLKMESIKYLPPKLSISCNELAEYCMSSFEISRSSSSALSENEVPPSPKIGKVFSPISGHPLEQIDEEVFRPSKKKFVLYQEKAPKPPRSSIGSSEISPNSYYEKVMEKYIKLSNKYAPRSDRSLSVGSRDTELLYKDGIFFKS</sequence>
<organism evidence="1 2">
    <name type="scientific">Stentor coeruleus</name>
    <dbReference type="NCBI Taxonomy" id="5963"/>
    <lineage>
        <taxon>Eukaryota</taxon>
        <taxon>Sar</taxon>
        <taxon>Alveolata</taxon>
        <taxon>Ciliophora</taxon>
        <taxon>Postciliodesmatophora</taxon>
        <taxon>Heterotrichea</taxon>
        <taxon>Heterotrichida</taxon>
        <taxon>Stentoridae</taxon>
        <taxon>Stentor</taxon>
    </lineage>
</organism>
<gene>
    <name evidence="1" type="ORF">SteCoe_39003</name>
</gene>
<keyword evidence="2" id="KW-1185">Reference proteome</keyword>
<name>A0A1R2AKZ1_9CILI</name>
<reference evidence="1 2" key="1">
    <citation type="submission" date="2016-11" db="EMBL/GenBank/DDBJ databases">
        <title>The macronuclear genome of Stentor coeruleus: a giant cell with tiny introns.</title>
        <authorList>
            <person name="Slabodnick M."/>
            <person name="Ruby J.G."/>
            <person name="Reiff S.B."/>
            <person name="Swart E.C."/>
            <person name="Gosai S."/>
            <person name="Prabakaran S."/>
            <person name="Witkowska E."/>
            <person name="Larue G.E."/>
            <person name="Fisher S."/>
            <person name="Freeman R.M."/>
            <person name="Gunawardena J."/>
            <person name="Chu W."/>
            <person name="Stover N.A."/>
            <person name="Gregory B.D."/>
            <person name="Nowacki M."/>
            <person name="Derisi J."/>
            <person name="Roy S.W."/>
            <person name="Marshall W.F."/>
            <person name="Sood P."/>
        </authorList>
    </citation>
    <scope>NUCLEOTIDE SEQUENCE [LARGE SCALE GENOMIC DNA]</scope>
    <source>
        <strain evidence="1">WM001</strain>
    </source>
</reference>
<accession>A0A1R2AKZ1</accession>
<dbReference type="AlphaFoldDB" id="A0A1R2AKZ1"/>
<dbReference type="OrthoDB" id="10564855at2759"/>